<protein>
    <recommendedName>
        <fullName evidence="4">Lipoprotein</fullName>
    </recommendedName>
</protein>
<evidence type="ECO:0000256" key="1">
    <source>
        <dbReference type="SAM" id="SignalP"/>
    </source>
</evidence>
<sequence length="214" mass="23288">MPTLGTGLLLGIALLSGCGSAEPASTPAVDETRVLTLDPFTEGAEPASGLRVLDEVSARCEPSILSPENELARRCFTKETSVVLDPCFVPATPVDLPDLEKPGEEPLTVDTVALCFDDPARTEPTEVSVLEDNGAQPRQEAPFDPHWFLELEDGTRCTRVFGVQQVREDLPLTYGCDDGALYGSPDEEEQVWTIHHLPEDAETLEVAEIRTAWK</sequence>
<proteinExistence type="predicted"/>
<feature type="chain" id="PRO_5038383984" description="Lipoprotein" evidence="1">
    <location>
        <begin position="22"/>
        <end position="214"/>
    </location>
</feature>
<reference evidence="2 3" key="1">
    <citation type="submission" date="2014-10" db="EMBL/GenBank/DDBJ databases">
        <title>Genome sequence of Micropolyspora internatus JCM3315.</title>
        <authorList>
            <person name="Shin S.-K."/>
            <person name="Yi H."/>
        </authorList>
    </citation>
    <scope>NUCLEOTIDE SEQUENCE [LARGE SCALE GENOMIC DNA]</scope>
    <source>
        <strain evidence="2 3">JCM 3315</strain>
    </source>
</reference>
<feature type="signal peptide" evidence="1">
    <location>
        <begin position="1"/>
        <end position="21"/>
    </location>
</feature>
<dbReference type="RefSeq" id="WP_037309090.1">
    <property type="nucleotide sequence ID" value="NZ_FOWS01000004.1"/>
</dbReference>
<name>A0A837DAK7_9PSEU</name>
<dbReference type="EMBL" id="JRZE01000003">
    <property type="protein sequence ID" value="KHF44255.1"/>
    <property type="molecule type" value="Genomic_DNA"/>
</dbReference>
<keyword evidence="1" id="KW-0732">Signal</keyword>
<accession>A0A837DAK7</accession>
<dbReference type="AlphaFoldDB" id="A0A837DAK7"/>
<evidence type="ECO:0000313" key="3">
    <source>
        <dbReference type="Proteomes" id="UP000030848"/>
    </source>
</evidence>
<dbReference type="Proteomes" id="UP000030848">
    <property type="component" value="Unassembled WGS sequence"/>
</dbReference>
<organism evidence="2 3">
    <name type="scientific">Saccharomonospora viridis</name>
    <dbReference type="NCBI Taxonomy" id="1852"/>
    <lineage>
        <taxon>Bacteria</taxon>
        <taxon>Bacillati</taxon>
        <taxon>Actinomycetota</taxon>
        <taxon>Actinomycetes</taxon>
        <taxon>Pseudonocardiales</taxon>
        <taxon>Pseudonocardiaceae</taxon>
        <taxon>Saccharomonospora</taxon>
    </lineage>
</organism>
<evidence type="ECO:0008006" key="4">
    <source>
        <dbReference type="Google" id="ProtNLM"/>
    </source>
</evidence>
<gene>
    <name evidence="2" type="ORF">MINT15_11370</name>
</gene>
<evidence type="ECO:0000313" key="2">
    <source>
        <dbReference type="EMBL" id="KHF44255.1"/>
    </source>
</evidence>
<comment type="caution">
    <text evidence="2">The sequence shown here is derived from an EMBL/GenBank/DDBJ whole genome shotgun (WGS) entry which is preliminary data.</text>
</comment>